<dbReference type="GO" id="GO:0005829">
    <property type="term" value="C:cytosol"/>
    <property type="evidence" value="ECO:0007669"/>
    <property type="project" value="TreeGrafter"/>
</dbReference>
<dbReference type="InterPro" id="IPR006195">
    <property type="entry name" value="aa-tRNA-synth_II"/>
</dbReference>
<dbReference type="AlphaFoldDB" id="F2LTJ3"/>
<dbReference type="GO" id="GO:0004824">
    <property type="term" value="F:lysine-tRNA ligase activity"/>
    <property type="evidence" value="ECO:0007669"/>
    <property type="project" value="UniProtKB-UniRule"/>
</dbReference>
<evidence type="ECO:0000256" key="3">
    <source>
        <dbReference type="ARBA" id="ARBA00022723"/>
    </source>
</evidence>
<dbReference type="InterPro" id="IPR044136">
    <property type="entry name" value="Lys-tRNA-ligase_II_N"/>
</dbReference>
<dbReference type="EC" id="6.1.1.6" evidence="9"/>
<dbReference type="NCBIfam" id="TIGR00499">
    <property type="entry name" value="lysS_bact"/>
    <property type="match status" value="1"/>
</dbReference>
<evidence type="ECO:0000256" key="7">
    <source>
        <dbReference type="ARBA" id="ARBA00023146"/>
    </source>
</evidence>
<dbReference type="GO" id="GO:0000287">
    <property type="term" value="F:magnesium ion binding"/>
    <property type="evidence" value="ECO:0007669"/>
    <property type="project" value="UniProtKB-UniRule"/>
</dbReference>
<dbReference type="SUPFAM" id="SSF55681">
    <property type="entry name" value="Class II aaRS and biotin synthetases"/>
    <property type="match status" value="1"/>
</dbReference>
<dbReference type="NCBIfam" id="NF001756">
    <property type="entry name" value="PRK00484.1"/>
    <property type="match status" value="1"/>
</dbReference>
<evidence type="ECO:0000256" key="6">
    <source>
        <dbReference type="ARBA" id="ARBA00022917"/>
    </source>
</evidence>
<dbReference type="KEGG" id="hmr:Hipma_0341"/>
<keyword evidence="6 9" id="KW-0648">Protein biosynthesis</keyword>
<evidence type="ECO:0000259" key="11">
    <source>
        <dbReference type="PROSITE" id="PS50862"/>
    </source>
</evidence>
<dbReference type="PANTHER" id="PTHR42918">
    <property type="entry name" value="LYSYL-TRNA SYNTHETASE"/>
    <property type="match status" value="1"/>
</dbReference>
<dbReference type="InterPro" id="IPR012340">
    <property type="entry name" value="NA-bd_OB-fold"/>
</dbReference>
<dbReference type="HOGENOM" id="CLU_008255_6_2_7"/>
<dbReference type="PANTHER" id="PTHR42918:SF15">
    <property type="entry name" value="LYSINE--TRNA LIGASE, CHLOROPLASTIC_MITOCHONDRIAL"/>
    <property type="match status" value="1"/>
</dbReference>
<dbReference type="EMBL" id="CP002606">
    <property type="protein sequence ID" value="AEA33318.1"/>
    <property type="molecule type" value="Genomic_DNA"/>
</dbReference>
<evidence type="ECO:0000256" key="9">
    <source>
        <dbReference type="HAMAP-Rule" id="MF_00252"/>
    </source>
</evidence>
<evidence type="ECO:0000313" key="12">
    <source>
        <dbReference type="EMBL" id="AEA33318.1"/>
    </source>
</evidence>
<dbReference type="InterPro" id="IPR004364">
    <property type="entry name" value="Aa-tRNA-synt_II"/>
</dbReference>
<dbReference type="STRING" id="760142.Hipma_0341"/>
<keyword evidence="13" id="KW-1185">Reference proteome</keyword>
<dbReference type="Proteomes" id="UP000008139">
    <property type="component" value="Chromosome"/>
</dbReference>
<evidence type="ECO:0000256" key="5">
    <source>
        <dbReference type="ARBA" id="ARBA00022840"/>
    </source>
</evidence>
<protein>
    <recommendedName>
        <fullName evidence="9">Lysine--tRNA ligase</fullName>
        <ecNumber evidence="9">6.1.1.6</ecNumber>
    </recommendedName>
    <alternativeName>
        <fullName evidence="9">Lysyl-tRNA synthetase</fullName>
        <shortName evidence="9">LysRS</shortName>
    </alternativeName>
</protein>
<gene>
    <name evidence="9" type="primary">lysS</name>
    <name evidence="12" type="ordered locus">Hipma_0341</name>
</gene>
<dbReference type="FunCoup" id="F2LTJ3">
    <property type="interactions" value="474"/>
</dbReference>
<dbReference type="InterPro" id="IPR045864">
    <property type="entry name" value="aa-tRNA-synth_II/BPL/LPL"/>
</dbReference>
<accession>F2LTJ3</accession>
<comment type="subcellular location">
    <subcellularLocation>
        <location evidence="9">Cytoplasm</location>
    </subcellularLocation>
</comment>
<dbReference type="GO" id="GO:0005524">
    <property type="term" value="F:ATP binding"/>
    <property type="evidence" value="ECO:0007669"/>
    <property type="project" value="UniProtKB-UniRule"/>
</dbReference>
<proteinExistence type="inferred from homology"/>
<name>F2LTJ3_HIPMA</name>
<evidence type="ECO:0000256" key="4">
    <source>
        <dbReference type="ARBA" id="ARBA00022741"/>
    </source>
</evidence>
<dbReference type="CDD" id="cd04322">
    <property type="entry name" value="LysRS_N"/>
    <property type="match status" value="1"/>
</dbReference>
<dbReference type="Pfam" id="PF00152">
    <property type="entry name" value="tRNA-synt_2"/>
    <property type="match status" value="1"/>
</dbReference>
<dbReference type="HAMAP" id="MF_00252">
    <property type="entry name" value="Lys_tRNA_synth_class2"/>
    <property type="match status" value="1"/>
</dbReference>
<keyword evidence="2 9" id="KW-0436">Ligase</keyword>
<dbReference type="Gene3D" id="2.40.50.140">
    <property type="entry name" value="Nucleic acid-binding proteins"/>
    <property type="match status" value="1"/>
</dbReference>
<dbReference type="InterPro" id="IPR002313">
    <property type="entry name" value="Lys-tRNA-ligase_II"/>
</dbReference>
<dbReference type="InterPro" id="IPR004365">
    <property type="entry name" value="NA-bd_OB_tRNA"/>
</dbReference>
<keyword evidence="9" id="KW-0963">Cytoplasm</keyword>
<dbReference type="GO" id="GO:0006430">
    <property type="term" value="P:lysyl-tRNA aminoacylation"/>
    <property type="evidence" value="ECO:0007669"/>
    <property type="project" value="UniProtKB-UniRule"/>
</dbReference>
<dbReference type="InterPro" id="IPR018149">
    <property type="entry name" value="Lys-tRNA-synth_II_C"/>
</dbReference>
<dbReference type="CDD" id="cd00775">
    <property type="entry name" value="LysRS_core"/>
    <property type="match status" value="1"/>
</dbReference>
<evidence type="ECO:0000256" key="10">
    <source>
        <dbReference type="RuleBase" id="RU000336"/>
    </source>
</evidence>
<dbReference type="PRINTS" id="PR00982">
    <property type="entry name" value="TRNASYNTHLYS"/>
</dbReference>
<keyword evidence="9 10" id="KW-0460">Magnesium</keyword>
<dbReference type="PROSITE" id="PS50862">
    <property type="entry name" value="AA_TRNA_LIGASE_II"/>
    <property type="match status" value="1"/>
</dbReference>
<dbReference type="eggNOG" id="COG1190">
    <property type="taxonomic scope" value="Bacteria"/>
</dbReference>
<dbReference type="SUPFAM" id="SSF50249">
    <property type="entry name" value="Nucleic acid-binding proteins"/>
    <property type="match status" value="1"/>
</dbReference>
<comment type="cofactor">
    <cofactor evidence="9 10">
        <name>Mg(2+)</name>
        <dbReference type="ChEBI" id="CHEBI:18420"/>
    </cofactor>
    <text evidence="9 10">Binds 3 Mg(2+) ions per subunit.</text>
</comment>
<feature type="binding site" evidence="9">
    <location>
        <position position="411"/>
    </location>
    <ligand>
        <name>Mg(2+)</name>
        <dbReference type="ChEBI" id="CHEBI:18420"/>
        <label>1</label>
    </ligand>
</feature>
<comment type="catalytic activity">
    <reaction evidence="8 9 10">
        <text>tRNA(Lys) + L-lysine + ATP = L-lysyl-tRNA(Lys) + AMP + diphosphate</text>
        <dbReference type="Rhea" id="RHEA:20792"/>
        <dbReference type="Rhea" id="RHEA-COMP:9696"/>
        <dbReference type="Rhea" id="RHEA-COMP:9697"/>
        <dbReference type="ChEBI" id="CHEBI:30616"/>
        <dbReference type="ChEBI" id="CHEBI:32551"/>
        <dbReference type="ChEBI" id="CHEBI:33019"/>
        <dbReference type="ChEBI" id="CHEBI:78442"/>
        <dbReference type="ChEBI" id="CHEBI:78529"/>
        <dbReference type="ChEBI" id="CHEBI:456215"/>
        <dbReference type="EC" id="6.1.1.6"/>
    </reaction>
</comment>
<feature type="binding site" evidence="9">
    <location>
        <position position="418"/>
    </location>
    <ligand>
        <name>Mg(2+)</name>
        <dbReference type="ChEBI" id="CHEBI:18420"/>
        <label>2</label>
    </ligand>
</feature>
<comment type="similarity">
    <text evidence="1 9">Belongs to the class-II aminoacyl-tRNA synthetase family.</text>
</comment>
<evidence type="ECO:0000313" key="13">
    <source>
        <dbReference type="Proteomes" id="UP000008139"/>
    </source>
</evidence>
<evidence type="ECO:0000256" key="1">
    <source>
        <dbReference type="ARBA" id="ARBA00008226"/>
    </source>
</evidence>
<dbReference type="FunFam" id="2.40.50.140:FF:000024">
    <property type="entry name" value="Lysine--tRNA ligase"/>
    <property type="match status" value="1"/>
</dbReference>
<reference evidence="12 13" key="1">
    <citation type="journal article" date="2011" name="Stand. Genomic Sci.">
        <title>Complete genome sequence of the thermophilic sulfur-reducer Hippea maritima type strain (MH(2)).</title>
        <authorList>
            <person name="Huntemann M."/>
            <person name="Lu M."/>
            <person name="Nolan M."/>
            <person name="Lapidus A."/>
            <person name="Lucas S."/>
            <person name="Hammon N."/>
            <person name="Deshpande S."/>
            <person name="Cheng J.F."/>
            <person name="Tapia R."/>
            <person name="Han C."/>
            <person name="Goodwin L."/>
            <person name="Pitluck S."/>
            <person name="Liolios K."/>
            <person name="Pagani I."/>
            <person name="Ivanova N."/>
            <person name="Ovchinikova G."/>
            <person name="Pati A."/>
            <person name="Chen A."/>
            <person name="Palaniappan K."/>
            <person name="Land M."/>
            <person name="Hauser L."/>
            <person name="Jeffries C.D."/>
            <person name="Detter J.C."/>
            <person name="Brambilla E.M."/>
            <person name="Rohde M."/>
            <person name="Spring S."/>
            <person name="Goker M."/>
            <person name="Woyke T."/>
            <person name="Bristow J."/>
            <person name="Eisen J.A."/>
            <person name="Markowitz V."/>
            <person name="Hugenholtz P."/>
            <person name="Kyrpides N.C."/>
            <person name="Klenk H.P."/>
            <person name="Mavromatis K."/>
        </authorList>
    </citation>
    <scope>NUCLEOTIDE SEQUENCE [LARGE SCALE GENOMIC DNA]</scope>
    <source>
        <strain evidence="13">ATCC 700847 / DSM 10411 / MH2</strain>
    </source>
</reference>
<dbReference type="GO" id="GO:0000049">
    <property type="term" value="F:tRNA binding"/>
    <property type="evidence" value="ECO:0007669"/>
    <property type="project" value="TreeGrafter"/>
</dbReference>
<comment type="subunit">
    <text evidence="9">Homodimer.</text>
</comment>
<feature type="domain" description="Aminoacyl-transfer RNA synthetases class-II family profile" evidence="11">
    <location>
        <begin position="183"/>
        <end position="495"/>
    </location>
</feature>
<dbReference type="Pfam" id="PF01336">
    <property type="entry name" value="tRNA_anti-codon"/>
    <property type="match status" value="1"/>
</dbReference>
<sequence>MSDKVNVQDAENKLIARRIEKLEELKKNGIDPYFNGFEPDSFAADLHNDFDGKNKEELEDLCKYVKVAGRVMAYRSFGKAGFLKLKDFTGTIQVYAEKKSLSEDDFKLYKKLDIGDIIGVEGELFKTKTGELTVKAKRIVMLTKSLRPLPEKWHGLKDKELRYRQRYVDLIVNDQTRQMVIERSLIINAVREFMIKSRFIEVETPMLHKLVTGAAAKPFVTHLNALDMTLYLRIAPELYLKRLVVGGLERIFEINRNFRNEGMDLKHNPEFTMMEFYIAYKDYNFLMDFTEELFEYILDKLGIDDRKIEFDGNTIDFSRPWRRLDFYEGLKEIAGVGDDILNDKKKALEYALKLEKSVDDSFSHEKILAEIFDALVEPKLINPTFVVGYPVAISPLAKRNRDNPNITDRFELYIGTMEIANAFSELNDPFDQKERFLNQLEERKKGDEEASMYDEDYIKALEYGLPPTAGEGIGIDRLVMLLTGNSSIRDVILFPLMRDKKEE</sequence>
<evidence type="ECO:0000256" key="8">
    <source>
        <dbReference type="ARBA" id="ARBA00048573"/>
    </source>
</evidence>
<evidence type="ECO:0000256" key="2">
    <source>
        <dbReference type="ARBA" id="ARBA00022598"/>
    </source>
</evidence>
<organism evidence="12 13">
    <name type="scientific">Hippea maritima (strain ATCC 700847 / DSM 10411 / MH2)</name>
    <dbReference type="NCBI Taxonomy" id="760142"/>
    <lineage>
        <taxon>Bacteria</taxon>
        <taxon>Pseudomonadati</taxon>
        <taxon>Campylobacterota</taxon>
        <taxon>Desulfurellia</taxon>
        <taxon>Desulfurellales</taxon>
        <taxon>Hippeaceae</taxon>
        <taxon>Hippea</taxon>
    </lineage>
</organism>
<reference evidence="13" key="2">
    <citation type="submission" date="2011-03" db="EMBL/GenBank/DDBJ databases">
        <title>The complete genome of Hippea maritima DSM 10411.</title>
        <authorList>
            <consortium name="US DOE Joint Genome Institute (JGI-PGF)"/>
            <person name="Lucas S."/>
            <person name="Copeland A."/>
            <person name="Lapidus A."/>
            <person name="Bruce D."/>
            <person name="Goodwin L."/>
            <person name="Pitluck S."/>
            <person name="Peters L."/>
            <person name="Kyrpides N."/>
            <person name="Mavromatis K."/>
            <person name="Pagani I."/>
            <person name="Ivanova N."/>
            <person name="Mikhailova N."/>
            <person name="Lu M."/>
            <person name="Detter J.C."/>
            <person name="Tapia R."/>
            <person name="Han C."/>
            <person name="Land M."/>
            <person name="Hauser L."/>
            <person name="Markowitz V."/>
            <person name="Cheng J.-F."/>
            <person name="Hugenholtz P."/>
            <person name="Woyke T."/>
            <person name="Wu D."/>
            <person name="Spring S."/>
            <person name="Schroeder M."/>
            <person name="Brambilla E."/>
            <person name="Klenk H.-P."/>
            <person name="Eisen J.A."/>
        </authorList>
    </citation>
    <scope>NUCLEOTIDE SEQUENCE [LARGE SCALE GENOMIC DNA]</scope>
    <source>
        <strain evidence="13">ATCC 700847 / DSM 10411 / MH2</strain>
    </source>
</reference>
<dbReference type="RefSeq" id="WP_013681362.1">
    <property type="nucleotide sequence ID" value="NC_015318.1"/>
</dbReference>
<feature type="binding site" evidence="9">
    <location>
        <position position="418"/>
    </location>
    <ligand>
        <name>Mg(2+)</name>
        <dbReference type="ChEBI" id="CHEBI:18420"/>
        <label>1</label>
    </ligand>
</feature>
<keyword evidence="5 9" id="KW-0067">ATP-binding</keyword>
<dbReference type="Gene3D" id="3.30.930.10">
    <property type="entry name" value="Bira Bifunctional Protein, Domain 2"/>
    <property type="match status" value="1"/>
</dbReference>
<keyword evidence="7 9" id="KW-0030">Aminoacyl-tRNA synthetase</keyword>
<keyword evidence="3 9" id="KW-0479">Metal-binding</keyword>
<dbReference type="InParanoid" id="F2LTJ3"/>
<keyword evidence="4 9" id="KW-0547">Nucleotide-binding</keyword>